<protein>
    <submittedName>
        <fullName evidence="1">Uncharacterized protein</fullName>
    </submittedName>
</protein>
<feature type="non-terminal residue" evidence="1">
    <location>
        <position position="92"/>
    </location>
</feature>
<dbReference type="EMBL" id="SNRY01007369">
    <property type="protein sequence ID" value="KAA6310549.1"/>
    <property type="molecule type" value="Genomic_DNA"/>
</dbReference>
<evidence type="ECO:0000313" key="1">
    <source>
        <dbReference type="EMBL" id="KAA6310549.1"/>
    </source>
</evidence>
<reference evidence="1" key="1">
    <citation type="submission" date="2019-03" db="EMBL/GenBank/DDBJ databases">
        <title>Single cell metagenomics reveals metabolic interactions within the superorganism composed of flagellate Streblomastix strix and complex community of Bacteroidetes bacteria on its surface.</title>
        <authorList>
            <person name="Treitli S.C."/>
            <person name="Kolisko M."/>
            <person name="Husnik F."/>
            <person name="Keeling P."/>
            <person name="Hampl V."/>
        </authorList>
    </citation>
    <scope>NUCLEOTIDE SEQUENCE</scope>
    <source>
        <strain evidence="1">STM</strain>
    </source>
</reference>
<sequence length="92" mass="10474">MLLRLLGLFQVPFFSFWISSKDKFMKKVVIGIDVSKEKLDFCLQTTGEKVLKECMVENTTCAIKSSLKNGFKEFCLTKPDVLLCAEYTGSYT</sequence>
<name>A0A5J4PPR0_9ZZZZ</name>
<comment type="caution">
    <text evidence="1">The sequence shown here is derived from an EMBL/GenBank/DDBJ whole genome shotgun (WGS) entry which is preliminary data.</text>
</comment>
<organism evidence="1">
    <name type="scientific">termite gut metagenome</name>
    <dbReference type="NCBI Taxonomy" id="433724"/>
    <lineage>
        <taxon>unclassified sequences</taxon>
        <taxon>metagenomes</taxon>
        <taxon>organismal metagenomes</taxon>
    </lineage>
</organism>
<dbReference type="AlphaFoldDB" id="A0A5J4PPR0"/>
<gene>
    <name evidence="1" type="ORF">EZS27_038164</name>
</gene>
<proteinExistence type="predicted"/>
<accession>A0A5J4PPR0</accession>